<dbReference type="EMBL" id="CP046401">
    <property type="protein sequence ID" value="QGY45038.1"/>
    <property type="molecule type" value="Genomic_DNA"/>
</dbReference>
<organism evidence="1 2">
    <name type="scientific">Maribellus comscasis</name>
    <dbReference type="NCBI Taxonomy" id="2681766"/>
    <lineage>
        <taxon>Bacteria</taxon>
        <taxon>Pseudomonadati</taxon>
        <taxon>Bacteroidota</taxon>
        <taxon>Bacteroidia</taxon>
        <taxon>Marinilabiliales</taxon>
        <taxon>Prolixibacteraceae</taxon>
        <taxon>Maribellus</taxon>
    </lineage>
</organism>
<sequence>MRKGNINLWILGVLFGSILAYTGWTGLGTQTFLMGKTSEISGKVIEVFPNKEVQNFSRKIKYVYSVNDNFYVDFKKLGTEDAKQEIGNDLKLIYSIKKPERNRVKRLSSNYDNSVGKKYYSTKENGYIELRLINGIFKYKEAAVGGKIIHDFVGEYKIINDSIKFENYIFETVNENKNRPELFVLSPDNHRQLVDVSTKKIFRRFH</sequence>
<gene>
    <name evidence="1" type="ORF">GM418_15560</name>
</gene>
<name>A0A6I6JVB7_9BACT</name>
<keyword evidence="2" id="KW-1185">Reference proteome</keyword>
<dbReference type="RefSeq" id="WP_158867924.1">
    <property type="nucleotide sequence ID" value="NZ_CP046401.1"/>
</dbReference>
<evidence type="ECO:0000313" key="2">
    <source>
        <dbReference type="Proteomes" id="UP000428260"/>
    </source>
</evidence>
<accession>A0A6I6JVB7</accession>
<evidence type="ECO:0000313" key="1">
    <source>
        <dbReference type="EMBL" id="QGY45038.1"/>
    </source>
</evidence>
<reference evidence="1 2" key="1">
    <citation type="submission" date="2019-11" db="EMBL/GenBank/DDBJ databases">
        <authorList>
            <person name="Zheng R.K."/>
            <person name="Sun C.M."/>
        </authorList>
    </citation>
    <scope>NUCLEOTIDE SEQUENCE [LARGE SCALE GENOMIC DNA]</scope>
    <source>
        <strain evidence="1 2">WC007</strain>
    </source>
</reference>
<dbReference type="KEGG" id="mcos:GM418_15560"/>
<protein>
    <submittedName>
        <fullName evidence="1">Uncharacterized protein</fullName>
    </submittedName>
</protein>
<proteinExistence type="predicted"/>
<dbReference type="Proteomes" id="UP000428260">
    <property type="component" value="Chromosome"/>
</dbReference>
<dbReference type="AlphaFoldDB" id="A0A6I6JVB7"/>